<keyword evidence="7 9" id="KW-0472">Membrane</keyword>
<dbReference type="GO" id="GO:0005886">
    <property type="term" value="C:plasma membrane"/>
    <property type="evidence" value="ECO:0007669"/>
    <property type="project" value="UniProtKB-SubCell"/>
</dbReference>
<keyword evidence="5 9" id="KW-0812">Transmembrane</keyword>
<organism evidence="10 11">
    <name type="scientific">Austwickia chelonae NBRC 105200</name>
    <dbReference type="NCBI Taxonomy" id="1184607"/>
    <lineage>
        <taxon>Bacteria</taxon>
        <taxon>Bacillati</taxon>
        <taxon>Actinomycetota</taxon>
        <taxon>Actinomycetes</taxon>
        <taxon>Micrococcales</taxon>
        <taxon>Dermatophilaceae</taxon>
        <taxon>Austwickia</taxon>
    </lineage>
</organism>
<name>K6VTG2_9MICO</name>
<evidence type="ECO:0000256" key="2">
    <source>
        <dbReference type="ARBA" id="ARBA00009773"/>
    </source>
</evidence>
<feature type="transmembrane region" description="Helical" evidence="9">
    <location>
        <begin position="340"/>
        <end position="367"/>
    </location>
</feature>
<dbReference type="AlphaFoldDB" id="K6VTG2"/>
<evidence type="ECO:0000256" key="7">
    <source>
        <dbReference type="ARBA" id="ARBA00023136"/>
    </source>
</evidence>
<accession>K6VTG2</accession>
<dbReference type="EMBL" id="BAGZ01000016">
    <property type="protein sequence ID" value="GAB78620.1"/>
    <property type="molecule type" value="Genomic_DNA"/>
</dbReference>
<evidence type="ECO:0000256" key="6">
    <source>
        <dbReference type="ARBA" id="ARBA00022989"/>
    </source>
</evidence>
<dbReference type="PANTHER" id="PTHR21716:SF53">
    <property type="entry name" value="PERMEASE PERM-RELATED"/>
    <property type="match status" value="1"/>
</dbReference>
<keyword evidence="3" id="KW-0813">Transport</keyword>
<reference evidence="10 11" key="1">
    <citation type="submission" date="2012-08" db="EMBL/GenBank/DDBJ databases">
        <title>Whole genome shotgun sequence of Austwickia chelonae NBRC 105200.</title>
        <authorList>
            <person name="Yoshida I."/>
            <person name="Hosoyama A."/>
            <person name="Tsuchikane K."/>
            <person name="Katsumata H."/>
            <person name="Ando Y."/>
            <person name="Ohji S."/>
            <person name="Hamada M."/>
            <person name="Tamura T."/>
            <person name="Yamazoe A."/>
            <person name="Yamazaki S."/>
            <person name="Fujita N."/>
        </authorList>
    </citation>
    <scope>NUCLEOTIDE SEQUENCE [LARGE SCALE GENOMIC DNA]</scope>
    <source>
        <strain evidence="10 11">NBRC 105200</strain>
    </source>
</reference>
<comment type="caution">
    <text evidence="10">The sequence shown here is derived from an EMBL/GenBank/DDBJ whole genome shotgun (WGS) entry which is preliminary data.</text>
</comment>
<keyword evidence="6 9" id="KW-1133">Transmembrane helix</keyword>
<dbReference type="STRING" id="100225.SAMN05421595_2272"/>
<evidence type="ECO:0008006" key="12">
    <source>
        <dbReference type="Google" id="ProtNLM"/>
    </source>
</evidence>
<feature type="transmembrane region" description="Helical" evidence="9">
    <location>
        <begin position="101"/>
        <end position="122"/>
    </location>
</feature>
<evidence type="ECO:0000256" key="8">
    <source>
        <dbReference type="SAM" id="MobiDB-lite"/>
    </source>
</evidence>
<dbReference type="RefSeq" id="WP_006503376.1">
    <property type="nucleotide sequence ID" value="NZ_BAGZ01000016.1"/>
</dbReference>
<dbReference type="Proteomes" id="UP000008495">
    <property type="component" value="Unassembled WGS sequence"/>
</dbReference>
<keyword evidence="11" id="KW-1185">Reference proteome</keyword>
<feature type="transmembrane region" description="Helical" evidence="9">
    <location>
        <begin position="272"/>
        <end position="296"/>
    </location>
</feature>
<evidence type="ECO:0000313" key="11">
    <source>
        <dbReference type="Proteomes" id="UP000008495"/>
    </source>
</evidence>
<evidence type="ECO:0000313" key="10">
    <source>
        <dbReference type="EMBL" id="GAB78620.1"/>
    </source>
</evidence>
<comment type="subcellular location">
    <subcellularLocation>
        <location evidence="1">Cell membrane</location>
        <topology evidence="1">Multi-pass membrane protein</topology>
    </subcellularLocation>
</comment>
<sequence>MDVGEMADRVRGVRWPSFLRRREEAAPPEPETSHPDSEGALRAASLIAWRLLILAAFLYVLILLLNKISLVTITITVAVMISAVLRPLVDLAVRCHLPRWFAAPVVFLLGVGLLGVAMWFVATQITNNLDSMALRLNDAGQAILSWLQYGPAHMSPEQFNQLSKQLTDQLSNARGDIASGALATANSVMTFLTGSILCLFAVLFLLLDDGQIWRWVVGLFPAREHERVQVGGAAAWRTLVAYMRSTIILALINALTMVPVMMFAQMDLVVPLAVMLFLGSLIPMIGMLLAGAVLMLMALVLKGAVTALAMGIALFLVIQLEGNLLNPYILGKAVQIHPLAILATVTGGAMVGGAFGAFVAVPLVAIVNNVVKAVSALPVPEPASVSVGVHVDVSADVGDGPGGSTVAPGVAERSIADPHDVDPEVGRGPVDVRTRAGAGSDPQPGTVDGPPAGEATR</sequence>
<feature type="compositionally biased region" description="Basic and acidic residues" evidence="8">
    <location>
        <begin position="414"/>
        <end position="434"/>
    </location>
</feature>
<keyword evidence="4" id="KW-1003">Cell membrane</keyword>
<evidence type="ECO:0000256" key="9">
    <source>
        <dbReference type="SAM" id="Phobius"/>
    </source>
</evidence>
<dbReference type="Pfam" id="PF01594">
    <property type="entry name" value="AI-2E_transport"/>
    <property type="match status" value="1"/>
</dbReference>
<feature type="transmembrane region" description="Helical" evidence="9">
    <location>
        <begin position="68"/>
        <end position="89"/>
    </location>
</feature>
<feature type="transmembrane region" description="Helical" evidence="9">
    <location>
        <begin position="303"/>
        <end position="320"/>
    </location>
</feature>
<gene>
    <name evidence="10" type="ORF">AUCHE_16_00360</name>
</gene>
<dbReference type="PANTHER" id="PTHR21716">
    <property type="entry name" value="TRANSMEMBRANE PROTEIN"/>
    <property type="match status" value="1"/>
</dbReference>
<dbReference type="InterPro" id="IPR002549">
    <property type="entry name" value="AI-2E-like"/>
</dbReference>
<evidence type="ECO:0000256" key="1">
    <source>
        <dbReference type="ARBA" id="ARBA00004651"/>
    </source>
</evidence>
<evidence type="ECO:0000256" key="4">
    <source>
        <dbReference type="ARBA" id="ARBA00022475"/>
    </source>
</evidence>
<dbReference type="eggNOG" id="COG0628">
    <property type="taxonomic scope" value="Bacteria"/>
</dbReference>
<dbReference type="GO" id="GO:0055085">
    <property type="term" value="P:transmembrane transport"/>
    <property type="evidence" value="ECO:0007669"/>
    <property type="project" value="TreeGrafter"/>
</dbReference>
<evidence type="ECO:0000256" key="3">
    <source>
        <dbReference type="ARBA" id="ARBA00022448"/>
    </source>
</evidence>
<evidence type="ECO:0000256" key="5">
    <source>
        <dbReference type="ARBA" id="ARBA00022692"/>
    </source>
</evidence>
<proteinExistence type="inferred from homology"/>
<feature type="transmembrane region" description="Helical" evidence="9">
    <location>
        <begin position="247"/>
        <end position="266"/>
    </location>
</feature>
<feature type="transmembrane region" description="Helical" evidence="9">
    <location>
        <begin position="188"/>
        <end position="207"/>
    </location>
</feature>
<comment type="similarity">
    <text evidence="2">Belongs to the autoinducer-2 exporter (AI-2E) (TC 2.A.86) family.</text>
</comment>
<feature type="region of interest" description="Disordered" evidence="8">
    <location>
        <begin position="396"/>
        <end position="457"/>
    </location>
</feature>
<feature type="transmembrane region" description="Helical" evidence="9">
    <location>
        <begin position="43"/>
        <end position="62"/>
    </location>
</feature>
<dbReference type="OrthoDB" id="9784366at2"/>
<protein>
    <recommendedName>
        <fullName evidence="12">AI-2E family transporter</fullName>
    </recommendedName>
</protein>